<reference evidence="2" key="1">
    <citation type="submission" date="2017-02" db="UniProtKB">
        <authorList>
            <consortium name="WormBaseParasite"/>
        </authorList>
    </citation>
    <scope>IDENTIFICATION</scope>
</reference>
<dbReference type="Proteomes" id="UP000038045">
    <property type="component" value="Unplaced"/>
</dbReference>
<evidence type="ECO:0000313" key="2">
    <source>
        <dbReference type="WBParaSite" id="PTRK_0000290100.1"/>
    </source>
</evidence>
<name>A0A0N4Z6U5_PARTI</name>
<accession>A0A0N4Z6U5</accession>
<proteinExistence type="predicted"/>
<organism evidence="1 2">
    <name type="scientific">Parastrongyloides trichosuri</name>
    <name type="common">Possum-specific nematode worm</name>
    <dbReference type="NCBI Taxonomy" id="131310"/>
    <lineage>
        <taxon>Eukaryota</taxon>
        <taxon>Metazoa</taxon>
        <taxon>Ecdysozoa</taxon>
        <taxon>Nematoda</taxon>
        <taxon>Chromadorea</taxon>
        <taxon>Rhabditida</taxon>
        <taxon>Tylenchina</taxon>
        <taxon>Panagrolaimomorpha</taxon>
        <taxon>Strongyloidoidea</taxon>
        <taxon>Strongyloididae</taxon>
        <taxon>Parastrongyloides</taxon>
    </lineage>
</organism>
<dbReference type="AlphaFoldDB" id="A0A0N4Z6U5"/>
<evidence type="ECO:0000313" key="1">
    <source>
        <dbReference type="Proteomes" id="UP000038045"/>
    </source>
</evidence>
<protein>
    <submittedName>
        <fullName evidence="2">Uncharacterized protein</fullName>
    </submittedName>
</protein>
<sequence length="84" mass="10018">MEEFFDPINLEIVLDEEEYGSKTNKEFYPNFLKEYITLVRNEQFVDPLYFTTNEEKNITTIRLNDDVDRVIIPSTSIENFDNSL</sequence>
<keyword evidence="1" id="KW-1185">Reference proteome</keyword>
<dbReference type="WBParaSite" id="PTRK_0000290100.1">
    <property type="protein sequence ID" value="PTRK_0000290100.1"/>
    <property type="gene ID" value="PTRK_0000290100"/>
</dbReference>